<organism evidence="10 11">
    <name type="scientific">Skermanella cutis</name>
    <dbReference type="NCBI Taxonomy" id="2775420"/>
    <lineage>
        <taxon>Bacteria</taxon>
        <taxon>Pseudomonadati</taxon>
        <taxon>Pseudomonadota</taxon>
        <taxon>Alphaproteobacteria</taxon>
        <taxon>Rhodospirillales</taxon>
        <taxon>Azospirillaceae</taxon>
        <taxon>Skermanella</taxon>
    </lineage>
</organism>
<evidence type="ECO:0000256" key="4">
    <source>
        <dbReference type="ARBA" id="ARBA00008756"/>
    </source>
</evidence>
<dbReference type="PROSITE" id="PS00331">
    <property type="entry name" value="MALIC_ENZYMES"/>
    <property type="match status" value="1"/>
</dbReference>
<evidence type="ECO:0000256" key="6">
    <source>
        <dbReference type="ARBA" id="ARBA00023002"/>
    </source>
</evidence>
<dbReference type="InterPro" id="IPR002505">
    <property type="entry name" value="PTA_PTB"/>
</dbReference>
<dbReference type="Gene3D" id="3.40.50.10380">
    <property type="entry name" value="Malic enzyme, N-terminal domain"/>
    <property type="match status" value="1"/>
</dbReference>
<dbReference type="Pfam" id="PF00390">
    <property type="entry name" value="malic"/>
    <property type="match status" value="1"/>
</dbReference>
<sequence>MSDQDKRVTEEEALLLHSGGRPGKLEIAPTKPLTTQRDLSLAYSPGVAVPCLRIQEDPSTAYDYTAKGNIVAVISNGTAVLGLGDLGALASKPVMEGKAVLFKRFADVDGIDLEVDTSDVDEFVNCVRFLGPSFGGINLEDIKAPDCFIIEQRLRDLLDIPVFHDDQHGTAIIAAAGLINALHLTGRRIEDIKMVINGAGAAAIACVELFKSMGLPHDSAILCDTKGVIYQGRTNSMNQWKSAHAVRTEARTLAEALEGADVFLGLSAKGAVTQDMVRSMAAKPLIFALANPDPEITPEEVRAVRSDAIIATGRSDYPNQINNVLGFPYIFRGALDVRASTINDAMKIAAARAIAALAREDVPDEVDAAYSGRRLRYGPEYIIPVPFDPRLIVTIPPAVAQAAMESGVARKPIIDMTGYRNGLRTRLDPTADSLQLIFEKVKANPRRVVFAEGEEERAIRAALAYRAAGYGTPILIGREEVIRDQLVALGLSAEQTGLEIHNARLSDANRRYTDYLYRRLQRRGTLHRDCQRMVNQDRNVFAALMVAQGDADAMVTGLTRSFATCYKDITLVIDPRAGQRVFGVSVVVTRKRTVFIADTTVNELPTTEELAEIAVQTAAKARQMGHEPRVAFLSFSNFGQYMRGRAEHVRDAVALLDQRRIDFEYDGEMSADVALDHDLMKRLYPFCRLSGPANVLVMPALHAANIGAKLLQKMGGGQLVGPLLIGLDKPAQVVQMGASVSDIVNAAALAAHDSLQW</sequence>
<dbReference type="Proteomes" id="UP000595197">
    <property type="component" value="Chromosome"/>
</dbReference>
<comment type="similarity">
    <text evidence="3">In the N-terminal section; belongs to the malic enzymes family.</text>
</comment>
<feature type="domain" description="Malic enzyme NAD-binding" evidence="8">
    <location>
        <begin position="167"/>
        <end position="404"/>
    </location>
</feature>
<name>A0ABX7B5V0_9PROT</name>
<dbReference type="Gene3D" id="3.40.50.720">
    <property type="entry name" value="NAD(P)-binding Rossmann-like Domain"/>
    <property type="match status" value="1"/>
</dbReference>
<evidence type="ECO:0000256" key="5">
    <source>
        <dbReference type="ARBA" id="ARBA00022723"/>
    </source>
</evidence>
<dbReference type="Gene3D" id="3.40.50.10750">
    <property type="entry name" value="Isocitrate/Isopropylmalate dehydrogenase-like"/>
    <property type="match status" value="1"/>
</dbReference>
<reference evidence="10" key="1">
    <citation type="submission" date="2021-02" db="EMBL/GenBank/DDBJ databases">
        <title>Skermanella TT6 skin isolate.</title>
        <authorList>
            <person name="Lee K."/>
            <person name="Ganzorig M."/>
        </authorList>
    </citation>
    <scope>NUCLEOTIDE SEQUENCE</scope>
    <source>
        <strain evidence="10">TT6</strain>
    </source>
</reference>
<evidence type="ECO:0000259" key="9">
    <source>
        <dbReference type="SMART" id="SM01274"/>
    </source>
</evidence>
<dbReference type="PIRSF" id="PIRSF036684">
    <property type="entry name" value="ME_PTA"/>
    <property type="match status" value="1"/>
</dbReference>
<comment type="cofactor">
    <cofactor evidence="1">
        <name>Mn(2+)</name>
        <dbReference type="ChEBI" id="CHEBI:29035"/>
    </cofactor>
</comment>
<dbReference type="InterPro" id="IPR012301">
    <property type="entry name" value="Malic_N_dom"/>
</dbReference>
<dbReference type="SUPFAM" id="SSF51735">
    <property type="entry name" value="NAD(P)-binding Rossmann-fold domains"/>
    <property type="match status" value="1"/>
</dbReference>
<dbReference type="InterPro" id="IPR036291">
    <property type="entry name" value="NAD(P)-bd_dom_sf"/>
</dbReference>
<gene>
    <name evidence="10" type="ORF">IGS68_27655</name>
</gene>
<dbReference type="SUPFAM" id="SSF53659">
    <property type="entry name" value="Isocitrate/Isopropylmalate dehydrogenase-like"/>
    <property type="match status" value="1"/>
</dbReference>
<accession>A0ABX7B5V0</accession>
<dbReference type="PANTHER" id="PTHR43237">
    <property type="entry name" value="NADP-DEPENDENT MALIC ENZYME"/>
    <property type="match status" value="1"/>
</dbReference>
<keyword evidence="5" id="KW-0479">Metal-binding</keyword>
<dbReference type="CDD" id="cd05311">
    <property type="entry name" value="NAD_bind_2_malic_enz"/>
    <property type="match status" value="1"/>
</dbReference>
<dbReference type="SUPFAM" id="SSF53223">
    <property type="entry name" value="Aminoacid dehydrogenase-like, N-terminal domain"/>
    <property type="match status" value="1"/>
</dbReference>
<keyword evidence="7" id="KW-0511">Multifunctional enzyme</keyword>
<protein>
    <submittedName>
        <fullName evidence="10">NADP-dependent malic enzyme</fullName>
    </submittedName>
</protein>
<dbReference type="SMART" id="SM01274">
    <property type="entry name" value="malic"/>
    <property type="match status" value="1"/>
</dbReference>
<dbReference type="InterPro" id="IPR012188">
    <property type="entry name" value="ME_PTA"/>
</dbReference>
<dbReference type="RefSeq" id="WP_201076235.1">
    <property type="nucleotide sequence ID" value="NZ_CP067420.1"/>
</dbReference>
<dbReference type="InterPro" id="IPR045213">
    <property type="entry name" value="Malic_NAD-bd_bact_type"/>
</dbReference>
<evidence type="ECO:0000256" key="1">
    <source>
        <dbReference type="ARBA" id="ARBA00001936"/>
    </source>
</evidence>
<evidence type="ECO:0000259" key="8">
    <source>
        <dbReference type="SMART" id="SM00919"/>
    </source>
</evidence>
<dbReference type="InterPro" id="IPR042113">
    <property type="entry name" value="P_AcTrfase_dom1"/>
</dbReference>
<evidence type="ECO:0000256" key="2">
    <source>
        <dbReference type="ARBA" id="ARBA00001946"/>
    </source>
</evidence>
<dbReference type="Pfam" id="PF03949">
    <property type="entry name" value="Malic_M"/>
    <property type="match status" value="1"/>
</dbReference>
<comment type="similarity">
    <text evidence="4">In the C-terminal section; belongs to the phosphate acetyltransferase and butyryltransferase family.</text>
</comment>
<keyword evidence="11" id="KW-1185">Reference proteome</keyword>
<proteinExistence type="inferred from homology"/>
<evidence type="ECO:0000313" key="11">
    <source>
        <dbReference type="Proteomes" id="UP000595197"/>
    </source>
</evidence>
<dbReference type="InterPro" id="IPR042112">
    <property type="entry name" value="P_AcTrfase_dom2"/>
</dbReference>
<dbReference type="Pfam" id="PF01515">
    <property type="entry name" value="PTA_PTB"/>
    <property type="match status" value="1"/>
</dbReference>
<evidence type="ECO:0000313" key="10">
    <source>
        <dbReference type="EMBL" id="QQP89692.1"/>
    </source>
</evidence>
<dbReference type="InterPro" id="IPR015884">
    <property type="entry name" value="Malic_enzyme_CS"/>
</dbReference>
<dbReference type="InterPro" id="IPR051674">
    <property type="entry name" value="Malate_Decarboxylase"/>
</dbReference>
<comment type="cofactor">
    <cofactor evidence="2">
        <name>Mg(2+)</name>
        <dbReference type="ChEBI" id="CHEBI:18420"/>
    </cofactor>
</comment>
<dbReference type="InterPro" id="IPR037062">
    <property type="entry name" value="Malic_N_dom_sf"/>
</dbReference>
<dbReference type="InterPro" id="IPR012302">
    <property type="entry name" value="Malic_NAD-bd"/>
</dbReference>
<feature type="domain" description="Malic enzyme N-terminal" evidence="9">
    <location>
        <begin position="22"/>
        <end position="155"/>
    </location>
</feature>
<dbReference type="InterPro" id="IPR046346">
    <property type="entry name" value="Aminoacid_DH-like_N_sf"/>
</dbReference>
<dbReference type="SMART" id="SM00919">
    <property type="entry name" value="Malic_M"/>
    <property type="match status" value="1"/>
</dbReference>
<dbReference type="Gene3D" id="3.40.50.10950">
    <property type="match status" value="1"/>
</dbReference>
<evidence type="ECO:0000256" key="3">
    <source>
        <dbReference type="ARBA" id="ARBA00007686"/>
    </source>
</evidence>
<dbReference type="PANTHER" id="PTHR43237:SF4">
    <property type="entry name" value="NADP-DEPENDENT MALIC ENZYME"/>
    <property type="match status" value="1"/>
</dbReference>
<evidence type="ECO:0000256" key="7">
    <source>
        <dbReference type="ARBA" id="ARBA00023268"/>
    </source>
</evidence>
<keyword evidence="6" id="KW-0560">Oxidoreductase</keyword>
<dbReference type="EMBL" id="CP067420">
    <property type="protein sequence ID" value="QQP89692.1"/>
    <property type="molecule type" value="Genomic_DNA"/>
</dbReference>